<dbReference type="Pfam" id="PF19673">
    <property type="entry name" value="DUF6176"/>
    <property type="match status" value="1"/>
</dbReference>
<reference evidence="1 2" key="1">
    <citation type="journal article" date="2022" name="Mar. Drugs">
        <title>Bioassay-Guided Fractionation Leads to the Detection of Cholic Acid Generated by the Rare Thalassomonas sp.</title>
        <authorList>
            <person name="Pheiffer F."/>
            <person name="Schneider Y.K."/>
            <person name="Hansen E.H."/>
            <person name="Andersen J.H."/>
            <person name="Isaksson J."/>
            <person name="Busche T."/>
            <person name="R C."/>
            <person name="Kalinowski J."/>
            <person name="Zyl L.V."/>
            <person name="Trindade M."/>
        </authorList>
    </citation>
    <scope>NUCLEOTIDE SEQUENCE [LARGE SCALE GENOMIC DNA]</scope>
    <source>
        <strain evidence="1 2">A5K-61T</strain>
    </source>
</reference>
<proteinExistence type="predicted"/>
<organism evidence="1 2">
    <name type="scientific">Thalassomonas haliotis</name>
    <dbReference type="NCBI Taxonomy" id="485448"/>
    <lineage>
        <taxon>Bacteria</taxon>
        <taxon>Pseudomonadati</taxon>
        <taxon>Pseudomonadota</taxon>
        <taxon>Gammaproteobacteria</taxon>
        <taxon>Alteromonadales</taxon>
        <taxon>Colwelliaceae</taxon>
        <taxon>Thalassomonas</taxon>
    </lineage>
</organism>
<sequence>MESKLLKIKLNPNSRIQLNSLISYMRENIEFPKSEMEQKGYFWDSVFYEKDEEYEYIYIVIKSSDFSKIMMDESELVVSPFRGVYEKFRSQCWASEPYIDIEPIFCFNSTLTFSG</sequence>
<protein>
    <submittedName>
        <fullName evidence="1">Uncharacterized protein</fullName>
    </submittedName>
</protein>
<evidence type="ECO:0000313" key="1">
    <source>
        <dbReference type="EMBL" id="WDE10865.1"/>
    </source>
</evidence>
<name>A0ABY7VB59_9GAMM</name>
<dbReference type="Proteomes" id="UP001215231">
    <property type="component" value="Chromosome"/>
</dbReference>
<dbReference type="InterPro" id="IPR046174">
    <property type="entry name" value="DUF6176"/>
</dbReference>
<keyword evidence="2" id="KW-1185">Reference proteome</keyword>
<evidence type="ECO:0000313" key="2">
    <source>
        <dbReference type="Proteomes" id="UP001215231"/>
    </source>
</evidence>
<accession>A0ABY7VB59</accession>
<dbReference type="EMBL" id="CP059693">
    <property type="protein sequence ID" value="WDE10865.1"/>
    <property type="molecule type" value="Genomic_DNA"/>
</dbReference>
<gene>
    <name evidence="1" type="ORF">H3N35_21855</name>
</gene>